<dbReference type="EMBL" id="SPQZ01000005">
    <property type="protein sequence ID" value="TFV96326.1"/>
    <property type="molecule type" value="Genomic_DNA"/>
</dbReference>
<dbReference type="AlphaFoldDB" id="A0A4Y9QYJ3"/>
<keyword evidence="2" id="KW-1185">Reference proteome</keyword>
<sequence length="77" mass="8066">MSNGGTDARGRLESDPFDYRVTSGGRVLVARGGRTVVTVSGPSAARLVTSLASADELSAQLLLAKATGNYKRGNERR</sequence>
<protein>
    <submittedName>
        <fullName evidence="1">Uncharacterized protein</fullName>
    </submittedName>
</protein>
<dbReference type="Proteomes" id="UP000298127">
    <property type="component" value="Unassembled WGS sequence"/>
</dbReference>
<organism evidence="1 2">
    <name type="scientific">Orlajensenia leifsoniae</name>
    <dbReference type="NCBI Taxonomy" id="2561933"/>
    <lineage>
        <taxon>Bacteria</taxon>
        <taxon>Bacillati</taxon>
        <taxon>Actinomycetota</taxon>
        <taxon>Actinomycetes</taxon>
        <taxon>Micrococcales</taxon>
        <taxon>Microbacteriaceae</taxon>
        <taxon>Orlajensenia</taxon>
    </lineage>
</organism>
<evidence type="ECO:0000313" key="1">
    <source>
        <dbReference type="EMBL" id="TFV96326.1"/>
    </source>
</evidence>
<evidence type="ECO:0000313" key="2">
    <source>
        <dbReference type="Proteomes" id="UP000298127"/>
    </source>
</evidence>
<gene>
    <name evidence="1" type="ORF">E4M00_13425</name>
</gene>
<comment type="caution">
    <text evidence="1">The sequence shown here is derived from an EMBL/GenBank/DDBJ whole genome shotgun (WGS) entry which is preliminary data.</text>
</comment>
<proteinExistence type="predicted"/>
<name>A0A4Y9QYJ3_9MICO</name>
<reference evidence="1 2" key="1">
    <citation type="journal article" date="2018" name="J. Microbiol.">
        <title>Leifsonia flava sp. nov., a novel actinobacterium isolated from the rhizosphere of Aquilegia viridiflora.</title>
        <authorList>
            <person name="Cai Y."/>
            <person name="Tao W.Z."/>
            <person name="Ma Y.J."/>
            <person name="Cheng J."/>
            <person name="Zhang M.Y."/>
            <person name="Zhang Y.X."/>
        </authorList>
    </citation>
    <scope>NUCLEOTIDE SEQUENCE [LARGE SCALE GENOMIC DNA]</scope>
    <source>
        <strain evidence="1 2">SYP-B2174</strain>
    </source>
</reference>
<dbReference type="RefSeq" id="WP_056164057.1">
    <property type="nucleotide sequence ID" value="NZ_SPQZ01000005.1"/>
</dbReference>
<accession>A0A4Y9QYJ3</accession>